<evidence type="ECO:0000256" key="1">
    <source>
        <dbReference type="SAM" id="MobiDB-lite"/>
    </source>
</evidence>
<gene>
    <name evidence="3" type="ORF">ECRA1380_LOCUS18224</name>
</gene>
<protein>
    <submittedName>
        <fullName evidence="3">Uncharacterized protein</fullName>
    </submittedName>
</protein>
<proteinExistence type="predicted"/>
<dbReference type="AlphaFoldDB" id="A0A7S3KVJ3"/>
<organism evidence="3">
    <name type="scientific">Euplotes crassus</name>
    <dbReference type="NCBI Taxonomy" id="5936"/>
    <lineage>
        <taxon>Eukaryota</taxon>
        <taxon>Sar</taxon>
        <taxon>Alveolata</taxon>
        <taxon>Ciliophora</taxon>
        <taxon>Intramacronucleata</taxon>
        <taxon>Spirotrichea</taxon>
        <taxon>Hypotrichia</taxon>
        <taxon>Euplotida</taxon>
        <taxon>Euplotidae</taxon>
        <taxon>Moneuplotes</taxon>
    </lineage>
</organism>
<accession>A0A7S3KVJ3</accession>
<feature type="compositionally biased region" description="Basic residues" evidence="1">
    <location>
        <begin position="29"/>
        <end position="42"/>
    </location>
</feature>
<reference evidence="3" key="1">
    <citation type="submission" date="2021-01" db="EMBL/GenBank/DDBJ databases">
        <authorList>
            <person name="Corre E."/>
            <person name="Pelletier E."/>
            <person name="Niang G."/>
            <person name="Scheremetjew M."/>
            <person name="Finn R."/>
            <person name="Kale V."/>
            <person name="Holt S."/>
            <person name="Cochrane G."/>
            <person name="Meng A."/>
            <person name="Brown T."/>
            <person name="Cohen L."/>
        </authorList>
    </citation>
    <scope>NUCLEOTIDE SEQUENCE</scope>
    <source>
        <strain evidence="3">CT5</strain>
    </source>
</reference>
<evidence type="ECO:0000256" key="2">
    <source>
        <dbReference type="SAM" id="SignalP"/>
    </source>
</evidence>
<feature type="region of interest" description="Disordered" evidence="1">
    <location>
        <begin position="29"/>
        <end position="50"/>
    </location>
</feature>
<evidence type="ECO:0000313" key="3">
    <source>
        <dbReference type="EMBL" id="CAE0393246.1"/>
    </source>
</evidence>
<feature type="signal peptide" evidence="2">
    <location>
        <begin position="1"/>
        <end position="25"/>
    </location>
</feature>
<name>A0A7S3KVJ3_EUPCR</name>
<feature type="chain" id="PRO_5030806926" evidence="2">
    <location>
        <begin position="26"/>
        <end position="161"/>
    </location>
</feature>
<sequence>MKHVYWKLLVVAFLAILVFTDLAEAGEKRRRKKKAKKDKKKGGMGGMGGGGGMEMVFISLREEHIPEEGSERMAAGFQEMMLTGGLQVSVVAVDNNQMIALANNVLQVMEVRKFACNMEQVLKVEYDKKTFPGYHITEEERESLNIDENGNKIKDEVKSDL</sequence>
<dbReference type="EMBL" id="HBIK01038934">
    <property type="protein sequence ID" value="CAE0393246.1"/>
    <property type="molecule type" value="Transcribed_RNA"/>
</dbReference>
<dbReference type="Gene3D" id="3.30.70.260">
    <property type="match status" value="1"/>
</dbReference>
<keyword evidence="2" id="KW-0732">Signal</keyword>